<comment type="caution">
    <text evidence="1">The sequence shown here is derived from an EMBL/GenBank/DDBJ whole genome shotgun (WGS) entry which is preliminary data.</text>
</comment>
<gene>
    <name evidence="1" type="ORF">PG994_004979</name>
</gene>
<evidence type="ECO:0000313" key="1">
    <source>
        <dbReference type="EMBL" id="KAK8074080.1"/>
    </source>
</evidence>
<dbReference type="RefSeq" id="XP_066718555.1">
    <property type="nucleotide sequence ID" value="XM_066856388.1"/>
</dbReference>
<dbReference type="GeneID" id="92089451"/>
<dbReference type="Proteomes" id="UP001480595">
    <property type="component" value="Unassembled WGS sequence"/>
</dbReference>
<protein>
    <submittedName>
        <fullName evidence="1">Uncharacterized protein</fullName>
    </submittedName>
</protein>
<accession>A0ABR1VS43</accession>
<evidence type="ECO:0000313" key="2">
    <source>
        <dbReference type="Proteomes" id="UP001480595"/>
    </source>
</evidence>
<reference evidence="1 2" key="1">
    <citation type="submission" date="2023-01" db="EMBL/GenBank/DDBJ databases">
        <title>Analysis of 21 Apiospora genomes using comparative genomics revels a genus with tremendous synthesis potential of carbohydrate active enzymes and secondary metabolites.</title>
        <authorList>
            <person name="Sorensen T."/>
        </authorList>
    </citation>
    <scope>NUCLEOTIDE SEQUENCE [LARGE SCALE GENOMIC DNA]</scope>
    <source>
        <strain evidence="1 2">CBS 135458</strain>
    </source>
</reference>
<keyword evidence="2" id="KW-1185">Reference proteome</keyword>
<dbReference type="EMBL" id="JAQQWL010000005">
    <property type="protein sequence ID" value="KAK8074080.1"/>
    <property type="molecule type" value="Genomic_DNA"/>
</dbReference>
<name>A0ABR1VS43_9PEZI</name>
<proteinExistence type="predicted"/>
<organism evidence="1 2">
    <name type="scientific">Apiospora phragmitis</name>
    <dbReference type="NCBI Taxonomy" id="2905665"/>
    <lineage>
        <taxon>Eukaryota</taxon>
        <taxon>Fungi</taxon>
        <taxon>Dikarya</taxon>
        <taxon>Ascomycota</taxon>
        <taxon>Pezizomycotina</taxon>
        <taxon>Sordariomycetes</taxon>
        <taxon>Xylariomycetidae</taxon>
        <taxon>Amphisphaeriales</taxon>
        <taxon>Apiosporaceae</taxon>
        <taxon>Apiospora</taxon>
    </lineage>
</organism>
<sequence length="84" mass="8541">MSPGASAPAADVGLVAEAAPLLPPPIVMFFMPPLMSMPGMLGSMSPSPSFMPPWAETAAAGGEYCSKDRVELHGDISVGALLVL</sequence>